<dbReference type="VEuPathDB" id="TriTrypDB:ADEAN_000840400"/>
<organism evidence="1 2">
    <name type="scientific">Angomonas deanei</name>
    <dbReference type="NCBI Taxonomy" id="59799"/>
    <lineage>
        <taxon>Eukaryota</taxon>
        <taxon>Discoba</taxon>
        <taxon>Euglenozoa</taxon>
        <taxon>Kinetoplastea</taxon>
        <taxon>Metakinetoplastina</taxon>
        <taxon>Trypanosomatida</taxon>
        <taxon>Trypanosomatidae</taxon>
        <taxon>Strigomonadinae</taxon>
        <taxon>Angomonas</taxon>
    </lineage>
</organism>
<dbReference type="EMBL" id="LR877163">
    <property type="protein sequence ID" value="CAD2220880.1"/>
    <property type="molecule type" value="Genomic_DNA"/>
</dbReference>
<sequence length="202" mass="21856">MGPEREMTATDVSLHNVAQWVESCLFSPDVASREKWIRTHLASVVTILPEVTPDESFSTIRSLAYAAQSFRPEDSCLFRELGETDLWEIKNLSELCRAEQLGNLFCGLTEKQEADVPAYTPTHPKALQTVLHLSDATAVTNCIDALHRLLVSATGAGQRPHAEGQCDARGIDAVLLGGTETVGAAPTDGGRWLGGHSCFHGD</sequence>
<proteinExistence type="predicted"/>
<keyword evidence="2" id="KW-1185">Reference proteome</keyword>
<accession>A0A7G2CM08</accession>
<gene>
    <name evidence="1" type="ORF">ADEAN_000840400</name>
</gene>
<evidence type="ECO:0000313" key="1">
    <source>
        <dbReference type="EMBL" id="CAD2220880.1"/>
    </source>
</evidence>
<dbReference type="Proteomes" id="UP000515908">
    <property type="component" value="Chromosome 19"/>
</dbReference>
<name>A0A7G2CM08_9TRYP</name>
<dbReference type="AlphaFoldDB" id="A0A7G2CM08"/>
<reference evidence="1 2" key="1">
    <citation type="submission" date="2020-08" db="EMBL/GenBank/DDBJ databases">
        <authorList>
            <person name="Newling K."/>
            <person name="Davey J."/>
            <person name="Forrester S."/>
        </authorList>
    </citation>
    <scope>NUCLEOTIDE SEQUENCE [LARGE SCALE GENOMIC DNA]</scope>
    <source>
        <strain evidence="2">Crithidia deanei Carvalho (ATCC PRA-265)</strain>
    </source>
</reference>
<protein>
    <submittedName>
        <fullName evidence="1">Uncharacterized protein</fullName>
    </submittedName>
</protein>
<evidence type="ECO:0000313" key="2">
    <source>
        <dbReference type="Proteomes" id="UP000515908"/>
    </source>
</evidence>